<accession>A0A218Z9N8</accession>
<comment type="caution">
    <text evidence="8">The sequence shown here is derived from an EMBL/GenBank/DDBJ whole genome shotgun (WGS) entry which is preliminary data.</text>
</comment>
<dbReference type="STRING" id="503106.A0A218Z9N8"/>
<evidence type="ECO:0000259" key="7">
    <source>
        <dbReference type="Pfam" id="PF21796"/>
    </source>
</evidence>
<protein>
    <recommendedName>
        <fullName evidence="10">Chromatin assembly factor 1 subunit A</fullName>
    </recommendedName>
</protein>
<dbReference type="GO" id="GO:0033186">
    <property type="term" value="C:CAF-1 complex"/>
    <property type="evidence" value="ECO:0007669"/>
    <property type="project" value="TreeGrafter"/>
</dbReference>
<feature type="domain" description="Chromatin assembly factor 1 subunit Cac1-like C-terminal" evidence="7">
    <location>
        <begin position="596"/>
        <end position="651"/>
    </location>
</feature>
<evidence type="ECO:0000256" key="3">
    <source>
        <dbReference type="ARBA" id="ARBA00023204"/>
    </source>
</evidence>
<dbReference type="FunCoup" id="A0A218Z9N8">
    <property type="interactions" value="97"/>
</dbReference>
<evidence type="ECO:0000256" key="4">
    <source>
        <dbReference type="ARBA" id="ARBA00023242"/>
    </source>
</evidence>
<proteinExistence type="predicted"/>
<feature type="domain" description="Chromatin assembly factor 1 subunit A dimerization" evidence="6">
    <location>
        <begin position="375"/>
        <end position="448"/>
    </location>
</feature>
<dbReference type="PANTHER" id="PTHR15272">
    <property type="entry name" value="CHROMATIN ASSEMBLY FACTOR 1 SUBUNIT A CAF-1 SUBUNIT A"/>
    <property type="match status" value="1"/>
</dbReference>
<feature type="region of interest" description="Disordered" evidence="5">
    <location>
        <begin position="1"/>
        <end position="97"/>
    </location>
</feature>
<evidence type="ECO:0000313" key="8">
    <source>
        <dbReference type="EMBL" id="OWP04283.1"/>
    </source>
</evidence>
<feature type="region of interest" description="Disordered" evidence="5">
    <location>
        <begin position="127"/>
        <end position="237"/>
    </location>
</feature>
<keyword evidence="2" id="KW-0227">DNA damage</keyword>
<evidence type="ECO:0000256" key="1">
    <source>
        <dbReference type="ARBA" id="ARBA00004123"/>
    </source>
</evidence>
<dbReference type="GO" id="GO:0006334">
    <property type="term" value="P:nucleosome assembly"/>
    <property type="evidence" value="ECO:0007669"/>
    <property type="project" value="TreeGrafter"/>
</dbReference>
<dbReference type="PANTHER" id="PTHR15272:SF0">
    <property type="entry name" value="CHROMATIN ASSEMBLY FACTOR 1 SUBUNIT A"/>
    <property type="match status" value="1"/>
</dbReference>
<feature type="compositionally biased region" description="Basic and acidic residues" evidence="5">
    <location>
        <begin position="152"/>
        <end position="203"/>
    </location>
</feature>
<evidence type="ECO:0000256" key="2">
    <source>
        <dbReference type="ARBA" id="ARBA00022763"/>
    </source>
</evidence>
<evidence type="ECO:0000256" key="5">
    <source>
        <dbReference type="SAM" id="MobiDB-lite"/>
    </source>
</evidence>
<gene>
    <name evidence="8" type="ORF">B2J93_9351</name>
</gene>
<dbReference type="Proteomes" id="UP000242519">
    <property type="component" value="Unassembled WGS sequence"/>
</dbReference>
<dbReference type="InterPro" id="IPR048800">
    <property type="entry name" value="Cac1-like_C"/>
</dbReference>
<feature type="compositionally biased region" description="Polar residues" evidence="5">
    <location>
        <begin position="68"/>
        <end position="85"/>
    </location>
</feature>
<organism evidence="8 9">
    <name type="scientific">Diplocarpon coronariae</name>
    <dbReference type="NCBI Taxonomy" id="2795749"/>
    <lineage>
        <taxon>Eukaryota</taxon>
        <taxon>Fungi</taxon>
        <taxon>Dikarya</taxon>
        <taxon>Ascomycota</taxon>
        <taxon>Pezizomycotina</taxon>
        <taxon>Leotiomycetes</taxon>
        <taxon>Helotiales</taxon>
        <taxon>Drepanopezizaceae</taxon>
        <taxon>Diplocarpon</taxon>
    </lineage>
</organism>
<dbReference type="Pfam" id="PF21796">
    <property type="entry name" value="Cac1_C"/>
    <property type="match status" value="1"/>
</dbReference>
<feature type="region of interest" description="Disordered" evidence="5">
    <location>
        <begin position="407"/>
        <end position="454"/>
    </location>
</feature>
<dbReference type="InParanoid" id="A0A218Z9N8"/>
<comment type="subcellular location">
    <subcellularLocation>
        <location evidence="1">Nucleus</location>
    </subcellularLocation>
</comment>
<reference evidence="8 9" key="1">
    <citation type="submission" date="2017-04" db="EMBL/GenBank/DDBJ databases">
        <title>Draft genome sequence of Marssonina coronaria NL1: causal agent of apple blotch.</title>
        <authorList>
            <person name="Cheng Q."/>
        </authorList>
    </citation>
    <scope>NUCLEOTIDE SEQUENCE [LARGE SCALE GENOMIC DNA]</scope>
    <source>
        <strain evidence="8 9">NL1</strain>
    </source>
</reference>
<sequence length="652" mass="72202">MAAETLAQSLKRDHISFQQDHEPKTPGLEAPFSIPPDSSAENTQPVPAEHKFDSIPSHIASEREPSPARSTTGSLTCAASATPSRDPSPAIGDMAGDPTAFVVMSGISPPAKRARLTFQEKEMKKINKEIRERERAEERAKKNSERLANAEQKARRDAQKEIERKKKEAEREEKKAAQEAEKAAKEARRKKKEEEKAKKDKGQMKLGNFFTVPKETRPRGTSLDSKGRTSMSPAPQSSALCAAVASPLKTPKRSITQKTPYEKLFMDFYVNAGVTVAPINRFKRDDEATIAAESTIDAYIHGARSPGRQRTFDASSLFHASCDGSRSRGRRCMSVRAIMSEASTGDSSKTIDLTTDSQNSQIKRTGDMLRTIPMKFLQFQEDVRPPYRGTYTSRPLTGMTKLARNPLRRDLPDTNYDYDSEAEWVEDEDAEDLKSEGDEEEELDDDEDMDGFLDDEHDETASARRLVLQGDLEPVSTGLCWENTKRRNSNVKMMAYRMEMILDPSLVSIDPFSTAYWAPPLTISTSMNPPRIPLKTTSSNIAISSAKPVECFFSPATDTSTKSSSHSSPGAPNPRGPKPKDATLANPKKTMPDADLAAFKMAVEGSDLSKVGLIEVLKKKFPGRPAAAIKGTLELVARREGKKEVEKRWVLI</sequence>
<dbReference type="OrthoDB" id="79480at2759"/>
<dbReference type="EMBL" id="MZNU01000116">
    <property type="protein sequence ID" value="OWP04283.1"/>
    <property type="molecule type" value="Genomic_DNA"/>
</dbReference>
<evidence type="ECO:0008006" key="10">
    <source>
        <dbReference type="Google" id="ProtNLM"/>
    </source>
</evidence>
<dbReference type="InterPro" id="IPR022043">
    <property type="entry name" value="CAF1A_DD"/>
</dbReference>
<feature type="compositionally biased region" description="Polar residues" evidence="5">
    <location>
        <begin position="222"/>
        <end position="237"/>
    </location>
</feature>
<dbReference type="GO" id="GO:0006281">
    <property type="term" value="P:DNA repair"/>
    <property type="evidence" value="ECO:0007669"/>
    <property type="project" value="UniProtKB-KW"/>
</dbReference>
<keyword evidence="3" id="KW-0234">DNA repair</keyword>
<name>A0A218Z9N8_9HELO</name>
<evidence type="ECO:0000259" key="6">
    <source>
        <dbReference type="Pfam" id="PF12253"/>
    </source>
</evidence>
<dbReference type="GO" id="GO:0005634">
    <property type="term" value="C:nucleus"/>
    <property type="evidence" value="ECO:0007669"/>
    <property type="project" value="UniProtKB-SubCell"/>
</dbReference>
<dbReference type="Pfam" id="PF12253">
    <property type="entry name" value="CAF1A_dimeriz"/>
    <property type="match status" value="1"/>
</dbReference>
<feature type="compositionally biased region" description="Basic and acidic residues" evidence="5">
    <location>
        <begin position="127"/>
        <end position="145"/>
    </location>
</feature>
<dbReference type="AlphaFoldDB" id="A0A218Z9N8"/>
<evidence type="ECO:0000313" key="9">
    <source>
        <dbReference type="Proteomes" id="UP000242519"/>
    </source>
</evidence>
<feature type="compositionally biased region" description="Low complexity" evidence="5">
    <location>
        <begin position="557"/>
        <end position="568"/>
    </location>
</feature>
<keyword evidence="9" id="KW-1185">Reference proteome</keyword>
<keyword evidence="4" id="KW-0539">Nucleus</keyword>
<feature type="region of interest" description="Disordered" evidence="5">
    <location>
        <begin position="554"/>
        <end position="589"/>
    </location>
</feature>
<feature type="compositionally biased region" description="Acidic residues" evidence="5">
    <location>
        <begin position="416"/>
        <end position="454"/>
    </location>
</feature>
<feature type="compositionally biased region" description="Basic and acidic residues" evidence="5">
    <location>
        <begin position="10"/>
        <end position="24"/>
    </location>
</feature>